<protein>
    <submittedName>
        <fullName evidence="1">Uncharacterized protein</fullName>
    </submittedName>
</protein>
<sequence length="118" mass="11997">MRAPRDLIDPPPAPPRTHLPIQIGVAILLGLRDVVGPKLGVYLALILPAGQALMPGDVVQVAGALGAPGAAASDDGFVEAVVVDLALGAGVQGAPAEGRVRFHGLEGEEAVVPSVFWR</sequence>
<name>A0A9P8HUW5_9PEZI</name>
<gene>
    <name evidence="1" type="ORF">FGG08_006995</name>
</gene>
<comment type="caution">
    <text evidence="1">The sequence shown here is derived from an EMBL/GenBank/DDBJ whole genome shotgun (WGS) entry which is preliminary data.</text>
</comment>
<dbReference type="AlphaFoldDB" id="A0A9P8HUW5"/>
<reference evidence="1" key="1">
    <citation type="submission" date="2021-03" db="EMBL/GenBank/DDBJ databases">
        <title>Comparative genomics and phylogenomic investigation of the class Geoglossomycetes provide insights into ecological specialization and systematics.</title>
        <authorList>
            <person name="Melie T."/>
            <person name="Pirro S."/>
            <person name="Miller A.N."/>
            <person name="Quandt A."/>
        </authorList>
    </citation>
    <scope>NUCLEOTIDE SEQUENCE</scope>
    <source>
        <strain evidence="1">GBOQ0MN5Z8</strain>
    </source>
</reference>
<accession>A0A9P8HUW5</accession>
<evidence type="ECO:0000313" key="2">
    <source>
        <dbReference type="Proteomes" id="UP000698800"/>
    </source>
</evidence>
<dbReference type="EMBL" id="JAGHQL010000234">
    <property type="protein sequence ID" value="KAH0536109.1"/>
    <property type="molecule type" value="Genomic_DNA"/>
</dbReference>
<evidence type="ECO:0000313" key="1">
    <source>
        <dbReference type="EMBL" id="KAH0536109.1"/>
    </source>
</evidence>
<dbReference type="Proteomes" id="UP000698800">
    <property type="component" value="Unassembled WGS sequence"/>
</dbReference>
<keyword evidence="2" id="KW-1185">Reference proteome</keyword>
<organism evidence="1 2">
    <name type="scientific">Glutinoglossum americanum</name>
    <dbReference type="NCBI Taxonomy" id="1670608"/>
    <lineage>
        <taxon>Eukaryota</taxon>
        <taxon>Fungi</taxon>
        <taxon>Dikarya</taxon>
        <taxon>Ascomycota</taxon>
        <taxon>Pezizomycotina</taxon>
        <taxon>Geoglossomycetes</taxon>
        <taxon>Geoglossales</taxon>
        <taxon>Geoglossaceae</taxon>
        <taxon>Glutinoglossum</taxon>
    </lineage>
</organism>
<proteinExistence type="predicted"/>